<feature type="transmembrane region" description="Helical" evidence="2">
    <location>
        <begin position="107"/>
        <end position="127"/>
    </location>
</feature>
<keyword evidence="2" id="KW-0472">Membrane</keyword>
<protein>
    <submittedName>
        <fullName evidence="3">Transmembrane protein 26 domain-containing protein</fullName>
    </submittedName>
</protein>
<feature type="transmembrane region" description="Helical" evidence="2">
    <location>
        <begin position="133"/>
        <end position="152"/>
    </location>
</feature>
<dbReference type="AlphaFoldDB" id="A0AAD4MRL8"/>
<dbReference type="Pfam" id="PF09772">
    <property type="entry name" value="Tmem26"/>
    <property type="match status" value="2"/>
</dbReference>
<evidence type="ECO:0000256" key="2">
    <source>
        <dbReference type="SAM" id="Phobius"/>
    </source>
</evidence>
<dbReference type="EMBL" id="JAKKPZ010000108">
    <property type="protein sequence ID" value="KAI1701939.1"/>
    <property type="molecule type" value="Genomic_DNA"/>
</dbReference>
<feature type="transmembrane region" description="Helical" evidence="2">
    <location>
        <begin position="232"/>
        <end position="250"/>
    </location>
</feature>
<sequence length="484" mass="54353">MYFWAEKMVSQNTGSGSGARRTSRSGSSGGIAQQGGGKRTSLPQNSSQGATPTAADAESSRGEFRSRRRSDLTSGTKEEGMVSSMITEHDIATGGISMILFNIGRAVFARCLFIVHSLTTIWATVNIREDNSIWTFALISVSIVVEGCYAIIMRAGDERRWFSPSVLLYILATAPPIWMLETKMCEWRKIKDGNQLDEKLPLQLLEQLLLVMLIVGRWLLPKGEISREQLSQILLAYLAISSDIVEFFDVFKERIVYQNETIQYIVLSAWTLSLLQFPFILTMSCARKMRVAMTNDDSTLLKKRDGLSQVFYDVDIWAILLANSLQDIPFFVVRLYLMLYHGLVTYTMIFFLSKNALIIMLQTYRGFVLFNDRYINPRLEFRARALIEEQNRRMSVSAAAAHTAKKKKPSTQAGRKSLTPRDKIAIEEEFMRFPVQVSVASSQPASVERHQAGSISTSMAKRDSILMGAYGLDNSARGGDQSSQ</sequence>
<proteinExistence type="predicted"/>
<keyword evidence="4" id="KW-1185">Reference proteome</keyword>
<reference evidence="3" key="1">
    <citation type="submission" date="2022-01" db="EMBL/GenBank/DDBJ databases">
        <title>Genome Sequence Resource for Two Populations of Ditylenchus destructor, the Migratory Endoparasitic Phytonematode.</title>
        <authorList>
            <person name="Zhang H."/>
            <person name="Lin R."/>
            <person name="Xie B."/>
        </authorList>
    </citation>
    <scope>NUCLEOTIDE SEQUENCE</scope>
    <source>
        <strain evidence="3">BazhouSP</strain>
    </source>
</reference>
<gene>
    <name evidence="3" type="ORF">DdX_15806</name>
</gene>
<dbReference type="PANTHER" id="PTHR22168:SF8">
    <property type="entry name" value="TRANSMEMBRANE PROTEIN 26"/>
    <property type="match status" value="1"/>
</dbReference>
<feature type="transmembrane region" description="Helical" evidence="2">
    <location>
        <begin position="200"/>
        <end position="220"/>
    </location>
</feature>
<feature type="transmembrane region" description="Helical" evidence="2">
    <location>
        <begin position="262"/>
        <end position="286"/>
    </location>
</feature>
<dbReference type="InterPro" id="IPR019169">
    <property type="entry name" value="Transmembrane_26"/>
</dbReference>
<feature type="compositionally biased region" description="Polar residues" evidence="1">
    <location>
        <begin position="41"/>
        <end position="51"/>
    </location>
</feature>
<comment type="caution">
    <text evidence="3">The sequence shown here is derived from an EMBL/GenBank/DDBJ whole genome shotgun (WGS) entry which is preliminary data.</text>
</comment>
<keyword evidence="2 3" id="KW-0812">Transmembrane</keyword>
<feature type="region of interest" description="Disordered" evidence="1">
    <location>
        <begin position="1"/>
        <end position="81"/>
    </location>
</feature>
<accession>A0AAD4MRL8</accession>
<evidence type="ECO:0000256" key="1">
    <source>
        <dbReference type="SAM" id="MobiDB-lite"/>
    </source>
</evidence>
<feature type="transmembrane region" description="Helical" evidence="2">
    <location>
        <begin position="161"/>
        <end position="180"/>
    </location>
</feature>
<feature type="region of interest" description="Disordered" evidence="1">
    <location>
        <begin position="398"/>
        <end position="418"/>
    </location>
</feature>
<keyword evidence="2" id="KW-1133">Transmembrane helix</keyword>
<organism evidence="3 4">
    <name type="scientific">Ditylenchus destructor</name>
    <dbReference type="NCBI Taxonomy" id="166010"/>
    <lineage>
        <taxon>Eukaryota</taxon>
        <taxon>Metazoa</taxon>
        <taxon>Ecdysozoa</taxon>
        <taxon>Nematoda</taxon>
        <taxon>Chromadorea</taxon>
        <taxon>Rhabditida</taxon>
        <taxon>Tylenchina</taxon>
        <taxon>Tylenchomorpha</taxon>
        <taxon>Sphaerularioidea</taxon>
        <taxon>Anguinidae</taxon>
        <taxon>Anguininae</taxon>
        <taxon>Ditylenchus</taxon>
    </lineage>
</organism>
<evidence type="ECO:0000313" key="3">
    <source>
        <dbReference type="EMBL" id="KAI1701939.1"/>
    </source>
</evidence>
<evidence type="ECO:0000313" key="4">
    <source>
        <dbReference type="Proteomes" id="UP001201812"/>
    </source>
</evidence>
<feature type="compositionally biased region" description="Basic and acidic residues" evidence="1">
    <location>
        <begin position="58"/>
        <end position="80"/>
    </location>
</feature>
<name>A0AAD4MRL8_9BILA</name>
<feature type="transmembrane region" description="Helical" evidence="2">
    <location>
        <begin position="331"/>
        <end position="352"/>
    </location>
</feature>
<dbReference type="PANTHER" id="PTHR22168">
    <property type="entry name" value="TMEM26 PROTEIN"/>
    <property type="match status" value="1"/>
</dbReference>
<dbReference type="Proteomes" id="UP001201812">
    <property type="component" value="Unassembled WGS sequence"/>
</dbReference>
<feature type="compositionally biased region" description="Gly residues" evidence="1">
    <location>
        <begin position="27"/>
        <end position="38"/>
    </location>
</feature>